<name>A0A7J7HE13_CAMSI</name>
<organism evidence="1 2">
    <name type="scientific">Camellia sinensis</name>
    <name type="common">Tea plant</name>
    <name type="synonym">Thea sinensis</name>
    <dbReference type="NCBI Taxonomy" id="4442"/>
    <lineage>
        <taxon>Eukaryota</taxon>
        <taxon>Viridiplantae</taxon>
        <taxon>Streptophyta</taxon>
        <taxon>Embryophyta</taxon>
        <taxon>Tracheophyta</taxon>
        <taxon>Spermatophyta</taxon>
        <taxon>Magnoliopsida</taxon>
        <taxon>eudicotyledons</taxon>
        <taxon>Gunneridae</taxon>
        <taxon>Pentapetalae</taxon>
        <taxon>asterids</taxon>
        <taxon>Ericales</taxon>
        <taxon>Theaceae</taxon>
        <taxon>Camellia</taxon>
    </lineage>
</organism>
<protein>
    <submittedName>
        <fullName evidence="1">Uncharacterized protein</fullName>
    </submittedName>
</protein>
<proteinExistence type="predicted"/>
<dbReference type="Proteomes" id="UP000593564">
    <property type="component" value="Unassembled WGS sequence"/>
</dbReference>
<reference evidence="2" key="1">
    <citation type="journal article" date="2020" name="Nat. Commun.">
        <title>Genome assembly of wild tea tree DASZ reveals pedigree and selection history of tea varieties.</title>
        <authorList>
            <person name="Zhang W."/>
            <person name="Zhang Y."/>
            <person name="Qiu H."/>
            <person name="Guo Y."/>
            <person name="Wan H."/>
            <person name="Zhang X."/>
            <person name="Scossa F."/>
            <person name="Alseekh S."/>
            <person name="Zhang Q."/>
            <person name="Wang P."/>
            <person name="Xu L."/>
            <person name="Schmidt M.H."/>
            <person name="Jia X."/>
            <person name="Li D."/>
            <person name="Zhu A."/>
            <person name="Guo F."/>
            <person name="Chen W."/>
            <person name="Ni D."/>
            <person name="Usadel B."/>
            <person name="Fernie A.R."/>
            <person name="Wen W."/>
        </authorList>
    </citation>
    <scope>NUCLEOTIDE SEQUENCE [LARGE SCALE GENOMIC DNA]</scope>
    <source>
        <strain evidence="2">cv. G240</strain>
    </source>
</reference>
<accession>A0A7J7HE13</accession>
<gene>
    <name evidence="1" type="ORF">HYC85_012137</name>
</gene>
<sequence>MLTAMEFDEQRDQVAVEKILRVVFLDPKHPCPALHKLNRQLAEAEAAIEARKKPPEHKGPPIVGEGLVIDEWKKRRERYLAQKQSSLLEVVDLWHACGKLHSIVLNMAFSKKVISMENSNK</sequence>
<comment type="caution">
    <text evidence="1">The sequence shown here is derived from an EMBL/GenBank/DDBJ whole genome shotgun (WGS) entry which is preliminary data.</text>
</comment>
<dbReference type="EMBL" id="JACBKZ010000005">
    <property type="protein sequence ID" value="KAF5950144.1"/>
    <property type="molecule type" value="Genomic_DNA"/>
</dbReference>
<reference evidence="1 2" key="2">
    <citation type="submission" date="2020-07" db="EMBL/GenBank/DDBJ databases">
        <title>Genome assembly of wild tea tree DASZ reveals pedigree and selection history of tea varieties.</title>
        <authorList>
            <person name="Zhang W."/>
        </authorList>
    </citation>
    <scope>NUCLEOTIDE SEQUENCE [LARGE SCALE GENOMIC DNA]</scope>
    <source>
        <strain evidence="2">cv. G240</strain>
        <tissue evidence="1">Leaf</tissue>
    </source>
</reference>
<keyword evidence="2" id="KW-1185">Reference proteome</keyword>
<dbReference type="AlphaFoldDB" id="A0A7J7HE13"/>
<evidence type="ECO:0000313" key="1">
    <source>
        <dbReference type="EMBL" id="KAF5950144.1"/>
    </source>
</evidence>
<evidence type="ECO:0000313" key="2">
    <source>
        <dbReference type="Proteomes" id="UP000593564"/>
    </source>
</evidence>